<gene>
    <name evidence="3" type="primary">ppsA</name>
    <name evidence="3" type="ORF">GCM10009681_37380</name>
</gene>
<accession>A0ABP4WTW6</accession>
<dbReference type="NCBIfam" id="NF004879">
    <property type="entry name" value="PRK06241.1-4"/>
    <property type="match status" value="1"/>
</dbReference>
<dbReference type="NCBIfam" id="NF004877">
    <property type="entry name" value="PRK06241.1-2"/>
    <property type="match status" value="1"/>
</dbReference>
<dbReference type="Gene3D" id="3.50.30.10">
    <property type="entry name" value="Phosphohistidine domain"/>
    <property type="match status" value="1"/>
</dbReference>
<feature type="domain" description="PEP-utilising enzyme mobile" evidence="1">
    <location>
        <begin position="767"/>
        <end position="837"/>
    </location>
</feature>
<evidence type="ECO:0000313" key="3">
    <source>
        <dbReference type="EMBL" id="GAA1762818.1"/>
    </source>
</evidence>
<dbReference type="NCBIfam" id="NF041857">
    <property type="entry name" value="RIF_Ptrans_rph"/>
    <property type="match status" value="1"/>
</dbReference>
<dbReference type="InterPro" id="IPR008279">
    <property type="entry name" value="PEP-util_enz_mobile_dom"/>
</dbReference>
<keyword evidence="4" id="KW-1185">Reference proteome</keyword>
<name>A0ABP4WTW6_9ACTN</name>
<dbReference type="Gene3D" id="3.30.470.20">
    <property type="entry name" value="ATP-grasp fold, B domain"/>
    <property type="match status" value="2"/>
</dbReference>
<evidence type="ECO:0000259" key="2">
    <source>
        <dbReference type="Pfam" id="PF01326"/>
    </source>
</evidence>
<evidence type="ECO:0000259" key="1">
    <source>
        <dbReference type="Pfam" id="PF00391"/>
    </source>
</evidence>
<dbReference type="PANTHER" id="PTHR43615">
    <property type="entry name" value="PHOSPHOENOLPYRUVATE SYNTHASE-RELATED"/>
    <property type="match status" value="1"/>
</dbReference>
<dbReference type="InterPro" id="IPR002192">
    <property type="entry name" value="PPDK_AMP/ATP-bd"/>
</dbReference>
<dbReference type="SUPFAM" id="SSF52009">
    <property type="entry name" value="Phosphohistidine domain"/>
    <property type="match status" value="1"/>
</dbReference>
<dbReference type="Proteomes" id="UP001500655">
    <property type="component" value="Unassembled WGS sequence"/>
</dbReference>
<dbReference type="EMBL" id="BAAALS010000018">
    <property type="protein sequence ID" value="GAA1762818.1"/>
    <property type="molecule type" value="Genomic_DNA"/>
</dbReference>
<protein>
    <submittedName>
        <fullName evidence="3">Phosphoenolpyruvate synthase</fullName>
    </submittedName>
</protein>
<dbReference type="InterPro" id="IPR051549">
    <property type="entry name" value="PEP_Utilizing_Enz"/>
</dbReference>
<dbReference type="InterPro" id="IPR036637">
    <property type="entry name" value="Phosphohistidine_dom_sf"/>
</dbReference>
<sequence length="843" mass="91870">MSVRYVVGLDEVDAARVALVGGKGAHLGELSRMTDVRVPAGFCVTTDAFRRVMAEAPGLDDEVRQLSRLEPDDREAISTLSARIRRTIEGIPVPGDLAAAITGAHARLGAEGAYAVRSSATAEDLPAASFAGQQDTYLNVAGPAAILHHVSRCWASLFTERAVTYRRRNGIDDRAVRMAVVVQRMVFPRAAGVLFTADPVTGNRKVTSIEASPGLGEALVSGLVNPDVYTVRDGAVVAGVAGDDQRPALTHAQVIRLAQLGRRIEAHFGRPQDIEWCLVGDEFQVVQSRPITTLFPVPESGDRENRVYVSVGHQQMMTDAMKPLGLSFWQMTTPAPMAEAGGRLFVDVTQRLAAPAARAAFLELAGRSDPLMADALRTVLDRGDFIRPLSDEGSPAPLPGGPTAPIEPDPAIVTELIERGEASVAAAGRDIAALSGPALLDFIRADIQELRRILFDPRSHQVFMSAMEATWWLNEQLAAWLGERNAADTLTQSVPNNITSEMGLALLDVADVIRPHADVVAFLRQVDDDRFLDELPRLAGGREARAAIEAWLDRYGMRCVGEIDITRPRWRERPATLVPLILGNIRNFEPGAGARRFEQGRQEARKKERELLERLRALPDGAARAEETKRRIDLVRTFIGYREYPKYGMVSRYFVYKRALLAEAERLVAAGVLREREDIFYLTFAELHDVVRTKRVDDELIGRRKDAFRSYQALTPPRVLTSEGEALAGAYRRADVPAGALVGVPVSAGTVEGRARVILDLARADLEPGDILVTAHTDPSWTPLFVTVAGLVTEVGGVMTHGAVIAREYGLPAVVGVADATRLIRDGQRVRVHGTDGYIEVLA</sequence>
<dbReference type="InterPro" id="IPR013815">
    <property type="entry name" value="ATP_grasp_subdomain_1"/>
</dbReference>
<dbReference type="RefSeq" id="WP_344083326.1">
    <property type="nucleotide sequence ID" value="NZ_BAAALS010000018.1"/>
</dbReference>
<dbReference type="PANTHER" id="PTHR43615:SF1">
    <property type="entry name" value="PPDK_N DOMAIN-CONTAINING PROTEIN"/>
    <property type="match status" value="1"/>
</dbReference>
<dbReference type="Pfam" id="PF00391">
    <property type="entry name" value="PEP-utilizers"/>
    <property type="match status" value="1"/>
</dbReference>
<feature type="domain" description="Pyruvate phosphate dikinase AMP/ATP-binding" evidence="2">
    <location>
        <begin position="243"/>
        <end position="294"/>
    </location>
</feature>
<evidence type="ECO:0000313" key="4">
    <source>
        <dbReference type="Proteomes" id="UP001500655"/>
    </source>
</evidence>
<feature type="domain" description="Pyruvate phosphate dikinase AMP/ATP-binding" evidence="2">
    <location>
        <begin position="18"/>
        <end position="232"/>
    </location>
</feature>
<organism evidence="3 4">
    <name type="scientific">Luedemannella helvata</name>
    <dbReference type="NCBI Taxonomy" id="349315"/>
    <lineage>
        <taxon>Bacteria</taxon>
        <taxon>Bacillati</taxon>
        <taxon>Actinomycetota</taxon>
        <taxon>Actinomycetes</taxon>
        <taxon>Micromonosporales</taxon>
        <taxon>Micromonosporaceae</taxon>
        <taxon>Luedemannella</taxon>
    </lineage>
</organism>
<dbReference type="SUPFAM" id="SSF56059">
    <property type="entry name" value="Glutathione synthetase ATP-binding domain-like"/>
    <property type="match status" value="1"/>
</dbReference>
<proteinExistence type="predicted"/>
<dbReference type="Gene3D" id="3.30.1490.20">
    <property type="entry name" value="ATP-grasp fold, A domain"/>
    <property type="match status" value="1"/>
</dbReference>
<reference evidence="4" key="1">
    <citation type="journal article" date="2019" name="Int. J. Syst. Evol. Microbiol.">
        <title>The Global Catalogue of Microorganisms (GCM) 10K type strain sequencing project: providing services to taxonomists for standard genome sequencing and annotation.</title>
        <authorList>
            <consortium name="The Broad Institute Genomics Platform"/>
            <consortium name="The Broad Institute Genome Sequencing Center for Infectious Disease"/>
            <person name="Wu L."/>
            <person name="Ma J."/>
        </authorList>
    </citation>
    <scope>NUCLEOTIDE SEQUENCE [LARGE SCALE GENOMIC DNA]</scope>
    <source>
        <strain evidence="4">JCM 13249</strain>
    </source>
</reference>
<dbReference type="Pfam" id="PF01326">
    <property type="entry name" value="PPDK_N"/>
    <property type="match status" value="2"/>
</dbReference>
<comment type="caution">
    <text evidence="3">The sequence shown here is derived from an EMBL/GenBank/DDBJ whole genome shotgun (WGS) entry which is preliminary data.</text>
</comment>